<dbReference type="PIRSF" id="PIRSF000446">
    <property type="entry name" value="Mct"/>
    <property type="match status" value="1"/>
</dbReference>
<dbReference type="SUPFAM" id="SSF52151">
    <property type="entry name" value="FabD/lysophospholipase-like"/>
    <property type="match status" value="1"/>
</dbReference>
<feature type="active site" evidence="5">
    <location>
        <position position="93"/>
    </location>
</feature>
<name>A0A6G9YED4_9NOCA</name>
<dbReference type="InterPro" id="IPR014043">
    <property type="entry name" value="Acyl_transferase_dom"/>
</dbReference>
<reference evidence="7 8" key="1">
    <citation type="journal article" date="2019" name="ACS Chem. Biol.">
        <title>Identification and Mobilization of a Cryptic Antibiotic Biosynthesis Gene Locus from a Human-Pathogenic Nocardia Isolate.</title>
        <authorList>
            <person name="Herisse M."/>
            <person name="Ishida K."/>
            <person name="Porter J.L."/>
            <person name="Howden B."/>
            <person name="Hertweck C."/>
            <person name="Stinear T.P."/>
            <person name="Pidot S.J."/>
        </authorList>
    </citation>
    <scope>NUCLEOTIDE SEQUENCE [LARGE SCALE GENOMIC DNA]</scope>
    <source>
        <strain evidence="7 8">AUSMDU00012717</strain>
    </source>
</reference>
<dbReference type="InterPro" id="IPR016035">
    <property type="entry name" value="Acyl_Trfase/lysoPLipase"/>
</dbReference>
<protein>
    <recommendedName>
        <fullName evidence="4">Malonyl CoA-acyl carrier protein transacylase</fullName>
        <ecNumber evidence="4">2.3.1.39</ecNumber>
    </recommendedName>
</protein>
<dbReference type="InterPro" id="IPR001227">
    <property type="entry name" value="Ac_transferase_dom_sf"/>
</dbReference>
<accession>A0A6G9YED4</accession>
<comment type="similarity">
    <text evidence="4">Belongs to the fabD family.</text>
</comment>
<organism evidence="7 8">
    <name type="scientific">Nocardia arthritidis</name>
    <dbReference type="NCBI Taxonomy" id="228602"/>
    <lineage>
        <taxon>Bacteria</taxon>
        <taxon>Bacillati</taxon>
        <taxon>Actinomycetota</taxon>
        <taxon>Actinomycetes</taxon>
        <taxon>Mycobacteriales</taxon>
        <taxon>Nocardiaceae</taxon>
        <taxon>Nocardia</taxon>
    </lineage>
</organism>
<evidence type="ECO:0000256" key="1">
    <source>
        <dbReference type="ARBA" id="ARBA00022679"/>
    </source>
</evidence>
<comment type="catalytic activity">
    <reaction evidence="3 4">
        <text>holo-[ACP] + malonyl-CoA = malonyl-[ACP] + CoA</text>
        <dbReference type="Rhea" id="RHEA:41792"/>
        <dbReference type="Rhea" id="RHEA-COMP:9623"/>
        <dbReference type="Rhea" id="RHEA-COMP:9685"/>
        <dbReference type="ChEBI" id="CHEBI:57287"/>
        <dbReference type="ChEBI" id="CHEBI:57384"/>
        <dbReference type="ChEBI" id="CHEBI:64479"/>
        <dbReference type="ChEBI" id="CHEBI:78449"/>
        <dbReference type="EC" id="2.3.1.39"/>
    </reaction>
</comment>
<keyword evidence="1 4" id="KW-0808">Transferase</keyword>
<dbReference type="RefSeq" id="WP_167474383.1">
    <property type="nucleotide sequence ID" value="NZ_CP046172.1"/>
</dbReference>
<dbReference type="SMART" id="SM00827">
    <property type="entry name" value="PKS_AT"/>
    <property type="match status" value="1"/>
</dbReference>
<proteinExistence type="inferred from homology"/>
<evidence type="ECO:0000256" key="4">
    <source>
        <dbReference type="PIRNR" id="PIRNR000446"/>
    </source>
</evidence>
<dbReference type="Pfam" id="PF00698">
    <property type="entry name" value="Acyl_transf_1"/>
    <property type="match status" value="1"/>
</dbReference>
<dbReference type="InterPro" id="IPR016036">
    <property type="entry name" value="Malonyl_transacylase_ACP-bd"/>
</dbReference>
<dbReference type="GO" id="GO:0004314">
    <property type="term" value="F:[acyl-carrier-protein] S-malonyltransferase activity"/>
    <property type="evidence" value="ECO:0007669"/>
    <property type="project" value="UniProtKB-EC"/>
</dbReference>
<dbReference type="Proteomes" id="UP000503540">
    <property type="component" value="Chromosome"/>
</dbReference>
<dbReference type="EC" id="2.3.1.39" evidence="4"/>
<dbReference type="GO" id="GO:0005829">
    <property type="term" value="C:cytosol"/>
    <property type="evidence" value="ECO:0007669"/>
    <property type="project" value="TreeGrafter"/>
</dbReference>
<dbReference type="GO" id="GO:0006633">
    <property type="term" value="P:fatty acid biosynthetic process"/>
    <property type="evidence" value="ECO:0007669"/>
    <property type="project" value="TreeGrafter"/>
</dbReference>
<gene>
    <name evidence="7" type="ORF">F5544_18600</name>
</gene>
<evidence type="ECO:0000313" key="8">
    <source>
        <dbReference type="Proteomes" id="UP000503540"/>
    </source>
</evidence>
<dbReference type="AlphaFoldDB" id="A0A6G9YED4"/>
<evidence type="ECO:0000256" key="5">
    <source>
        <dbReference type="PIRSR" id="PIRSR000446-1"/>
    </source>
</evidence>
<dbReference type="EMBL" id="CP046172">
    <property type="protein sequence ID" value="QIS11591.1"/>
    <property type="molecule type" value="Genomic_DNA"/>
</dbReference>
<evidence type="ECO:0000313" key="7">
    <source>
        <dbReference type="EMBL" id="QIS11591.1"/>
    </source>
</evidence>
<feature type="domain" description="Malonyl-CoA:ACP transacylase (MAT)" evidence="6">
    <location>
        <begin position="9"/>
        <end position="307"/>
    </location>
</feature>
<evidence type="ECO:0000256" key="3">
    <source>
        <dbReference type="ARBA" id="ARBA00048462"/>
    </source>
</evidence>
<dbReference type="Gene3D" id="3.40.366.10">
    <property type="entry name" value="Malonyl-Coenzyme A Acyl Carrier Protein, domain 2"/>
    <property type="match status" value="1"/>
</dbReference>
<dbReference type="SUPFAM" id="SSF55048">
    <property type="entry name" value="Probable ACP-binding domain of malonyl-CoA ACP transacylase"/>
    <property type="match status" value="1"/>
</dbReference>
<dbReference type="InterPro" id="IPR024925">
    <property type="entry name" value="Malonyl_CoA-ACP_transAc"/>
</dbReference>
<dbReference type="InterPro" id="IPR050858">
    <property type="entry name" value="Mal-CoA-ACP_Trans/PKS_FabD"/>
</dbReference>
<keyword evidence="2 4" id="KW-0012">Acyltransferase</keyword>
<evidence type="ECO:0000256" key="2">
    <source>
        <dbReference type="ARBA" id="ARBA00023315"/>
    </source>
</evidence>
<feature type="active site" evidence="5">
    <location>
        <position position="202"/>
    </location>
</feature>
<evidence type="ECO:0000259" key="6">
    <source>
        <dbReference type="SMART" id="SM00827"/>
    </source>
</evidence>
<dbReference type="PANTHER" id="PTHR42681:SF1">
    <property type="entry name" value="MALONYL-COA-ACYL CARRIER PROTEIN TRANSACYLASE, MITOCHONDRIAL"/>
    <property type="match status" value="1"/>
</dbReference>
<dbReference type="KEGG" id="nah:F5544_18600"/>
<dbReference type="PANTHER" id="PTHR42681">
    <property type="entry name" value="MALONYL-COA-ACYL CARRIER PROTEIN TRANSACYLASE, MITOCHONDRIAL"/>
    <property type="match status" value="1"/>
</dbReference>
<dbReference type="Gene3D" id="3.30.70.250">
    <property type="entry name" value="Malonyl-CoA ACP transacylase, ACP-binding"/>
    <property type="match status" value="1"/>
</dbReference>
<keyword evidence="8" id="KW-1185">Reference proteome</keyword>
<sequence>MNPIEPAFVFPGQGSQYPGMGRELARCDAAALRLIPMAEEISGLPVTELLHRADAATIADPAIAQLLVFVSSSVLYTHLTGLGYRPSAVAGHSLGEYSALVACGGLEWTDALALVVARGRAMADAAADAPGAMAAVVGLPMPEVLRLCADTRADEVAVPANINSDRQVVVSGSPEVIDRVVATAKCRGALRAKRLPVGGAYHSPLMDEAETAFAARLLVAPLRPPRLPFVSSVTADWVADVAAYRAELLRQMTSPVRWRDTFRTMFDAGIRTFVEVGPGRTLTGLDREMNRDARHLTAQEALYSRAIIGEGAVRR</sequence>